<dbReference type="RefSeq" id="WP_175371643.1">
    <property type="nucleotide sequence ID" value="NZ_JABWCS010000206.1"/>
</dbReference>
<dbReference type="NCBIfam" id="TIGR00675">
    <property type="entry name" value="dcm"/>
    <property type="match status" value="1"/>
</dbReference>
<dbReference type="Gene3D" id="3.40.50.150">
    <property type="entry name" value="Vaccinia Virus protein VP39"/>
    <property type="match status" value="1"/>
</dbReference>
<dbReference type="Proteomes" id="UP000564806">
    <property type="component" value="Unassembled WGS sequence"/>
</dbReference>
<evidence type="ECO:0000256" key="1">
    <source>
        <dbReference type="ARBA" id="ARBA00022603"/>
    </source>
</evidence>
<evidence type="ECO:0000256" key="4">
    <source>
        <dbReference type="ARBA" id="ARBA00022747"/>
    </source>
</evidence>
<dbReference type="GO" id="GO:0003677">
    <property type="term" value="F:DNA binding"/>
    <property type="evidence" value="ECO:0007669"/>
    <property type="project" value="TreeGrafter"/>
</dbReference>
<dbReference type="InterPro" id="IPR050390">
    <property type="entry name" value="C5-Methyltransferase"/>
</dbReference>
<dbReference type="GO" id="GO:0044027">
    <property type="term" value="P:negative regulation of gene expression via chromosomal CpG island methylation"/>
    <property type="evidence" value="ECO:0007669"/>
    <property type="project" value="TreeGrafter"/>
</dbReference>
<dbReference type="AlphaFoldDB" id="A0A850EQW1"/>
<evidence type="ECO:0000256" key="7">
    <source>
        <dbReference type="RuleBase" id="RU000417"/>
    </source>
</evidence>
<keyword evidence="1 5" id="KW-0489">Methyltransferase</keyword>
<comment type="caution">
    <text evidence="8">The sequence shown here is derived from an EMBL/GenBank/DDBJ whole genome shotgun (WGS) entry which is preliminary data.</text>
</comment>
<dbReference type="EMBL" id="JABWCS010000206">
    <property type="protein sequence ID" value="NUU61092.1"/>
    <property type="molecule type" value="Genomic_DNA"/>
</dbReference>
<dbReference type="Gene3D" id="3.90.120.10">
    <property type="entry name" value="DNA Methylase, subunit A, domain 2"/>
    <property type="match status" value="1"/>
</dbReference>
<dbReference type="InterPro" id="IPR018117">
    <property type="entry name" value="C5_DNA_meth_AS"/>
</dbReference>
<dbReference type="GO" id="GO:0009307">
    <property type="term" value="P:DNA restriction-modification system"/>
    <property type="evidence" value="ECO:0007669"/>
    <property type="project" value="UniProtKB-KW"/>
</dbReference>
<dbReference type="PROSITE" id="PS51679">
    <property type="entry name" value="SAM_MT_C5"/>
    <property type="match status" value="1"/>
</dbReference>
<comment type="similarity">
    <text evidence="5 6">Belongs to the class I-like SAM-binding methyltransferase superfamily. C5-methyltransferase family.</text>
</comment>
<keyword evidence="2 5" id="KW-0808">Transferase</keyword>
<name>A0A850EQW1_9BACL</name>
<evidence type="ECO:0000256" key="3">
    <source>
        <dbReference type="ARBA" id="ARBA00022691"/>
    </source>
</evidence>
<dbReference type="GO" id="GO:0032259">
    <property type="term" value="P:methylation"/>
    <property type="evidence" value="ECO:0007669"/>
    <property type="project" value="UniProtKB-KW"/>
</dbReference>
<dbReference type="InterPro" id="IPR029063">
    <property type="entry name" value="SAM-dependent_MTases_sf"/>
</dbReference>
<evidence type="ECO:0000256" key="6">
    <source>
        <dbReference type="RuleBase" id="RU000416"/>
    </source>
</evidence>
<evidence type="ECO:0000256" key="2">
    <source>
        <dbReference type="ARBA" id="ARBA00022679"/>
    </source>
</evidence>
<dbReference type="Pfam" id="PF00145">
    <property type="entry name" value="DNA_methylase"/>
    <property type="match status" value="1"/>
</dbReference>
<evidence type="ECO:0000313" key="8">
    <source>
        <dbReference type="EMBL" id="NUU61092.1"/>
    </source>
</evidence>
<evidence type="ECO:0000256" key="5">
    <source>
        <dbReference type="PROSITE-ProRule" id="PRU01016"/>
    </source>
</evidence>
<reference evidence="8" key="1">
    <citation type="submission" date="2020-06" db="EMBL/GenBank/DDBJ databases">
        <title>Paenibacillus sp. nov., isolated from soil.</title>
        <authorList>
            <person name="Seo Y.L."/>
        </authorList>
    </citation>
    <scope>NUCLEOTIDE SEQUENCE [LARGE SCALE GENOMIC DNA]</scope>
    <source>
        <strain evidence="8">JW14</strain>
    </source>
</reference>
<comment type="catalytic activity">
    <reaction evidence="7">
        <text>a 2'-deoxycytidine in DNA + S-adenosyl-L-methionine = a 5-methyl-2'-deoxycytidine in DNA + S-adenosyl-L-homocysteine + H(+)</text>
        <dbReference type="Rhea" id="RHEA:13681"/>
        <dbReference type="Rhea" id="RHEA-COMP:11369"/>
        <dbReference type="Rhea" id="RHEA-COMP:11370"/>
        <dbReference type="ChEBI" id="CHEBI:15378"/>
        <dbReference type="ChEBI" id="CHEBI:57856"/>
        <dbReference type="ChEBI" id="CHEBI:59789"/>
        <dbReference type="ChEBI" id="CHEBI:85452"/>
        <dbReference type="ChEBI" id="CHEBI:85454"/>
        <dbReference type="EC" id="2.1.1.37"/>
    </reaction>
</comment>
<protein>
    <recommendedName>
        <fullName evidence="7">Cytosine-specific methyltransferase</fullName>
        <ecNumber evidence="7">2.1.1.37</ecNumber>
    </recommendedName>
</protein>
<dbReference type="InterPro" id="IPR001525">
    <property type="entry name" value="C5_MeTfrase"/>
</dbReference>
<dbReference type="SUPFAM" id="SSF53335">
    <property type="entry name" value="S-adenosyl-L-methionine-dependent methyltransferases"/>
    <property type="match status" value="1"/>
</dbReference>
<dbReference type="EC" id="2.1.1.37" evidence="7"/>
<keyword evidence="3 5" id="KW-0949">S-adenosyl-L-methionine</keyword>
<keyword evidence="9" id="KW-1185">Reference proteome</keyword>
<proteinExistence type="inferred from homology"/>
<dbReference type="PRINTS" id="PR00105">
    <property type="entry name" value="C5METTRFRASE"/>
</dbReference>
<accession>A0A850EQW1</accession>
<feature type="active site" evidence="5">
    <location>
        <position position="83"/>
    </location>
</feature>
<dbReference type="PANTHER" id="PTHR10629:SF52">
    <property type="entry name" value="DNA (CYTOSINE-5)-METHYLTRANSFERASE 1"/>
    <property type="match status" value="1"/>
</dbReference>
<dbReference type="PROSITE" id="PS00094">
    <property type="entry name" value="C5_MTASE_1"/>
    <property type="match status" value="1"/>
</dbReference>
<dbReference type="GO" id="GO:0003886">
    <property type="term" value="F:DNA (cytosine-5-)-methyltransferase activity"/>
    <property type="evidence" value="ECO:0007669"/>
    <property type="project" value="UniProtKB-EC"/>
</dbReference>
<gene>
    <name evidence="8" type="ORF">HPT30_12105</name>
</gene>
<sequence length="371" mass="41444">MKRVYTSIESFCGAGGLGLGLHEAGFKIGAAFDLNEPAVLTYQNNLSEKAFVADATKLSGDYLMGYTGIKRGELDIFAGGPPCQGFSKQKRGAHLGDDERNKLVLEFVRLVKELEPKFFLMENVAMLGQKRGVFFIEALKEELKDYVLYPHIYNSADYGLAQTRERFIIVGKHKKITAPFVIPQPTVEVWKTVGEVLKELPEPPEDHRIEHPDIANHQRANVSAMNIKRFSFVPQGGGWRDIPMEFRLECHKNADTSKGGWPDVYGRLKWDGQASTITGGFDSYTRGRYGHPLQNRPLTPREAALLQGFPIDFRFSGNRHEVRHQIGNAVPPLLAKAIGSEILRTLMIEDGDILDSHEVKQGILEVAAAQQ</sequence>
<organism evidence="8 9">
    <name type="scientific">Paenibacillus agri</name>
    <dbReference type="NCBI Taxonomy" id="2744309"/>
    <lineage>
        <taxon>Bacteria</taxon>
        <taxon>Bacillati</taxon>
        <taxon>Bacillota</taxon>
        <taxon>Bacilli</taxon>
        <taxon>Bacillales</taxon>
        <taxon>Paenibacillaceae</taxon>
        <taxon>Paenibacillus</taxon>
    </lineage>
</organism>
<dbReference type="PANTHER" id="PTHR10629">
    <property type="entry name" value="CYTOSINE-SPECIFIC METHYLTRANSFERASE"/>
    <property type="match status" value="1"/>
</dbReference>
<keyword evidence="4" id="KW-0680">Restriction system</keyword>
<evidence type="ECO:0000313" key="9">
    <source>
        <dbReference type="Proteomes" id="UP000564806"/>
    </source>
</evidence>